<dbReference type="Pfam" id="PF04205">
    <property type="entry name" value="FMN_bind"/>
    <property type="match status" value="1"/>
</dbReference>
<dbReference type="RefSeq" id="WP_181550799.1">
    <property type="nucleotide sequence ID" value="NZ_JACDUS010000003.1"/>
</dbReference>
<dbReference type="NCBIfam" id="NF045876">
    <property type="entry name" value="RnfG_DVU2794"/>
    <property type="match status" value="1"/>
</dbReference>
<dbReference type="GO" id="GO:0005886">
    <property type="term" value="C:plasma membrane"/>
    <property type="evidence" value="ECO:0007669"/>
    <property type="project" value="UniProtKB-SubCell"/>
</dbReference>
<feature type="modified residue" description="FMN phosphoryl threonine" evidence="6">
    <location>
        <position position="164"/>
    </location>
</feature>
<evidence type="ECO:0000256" key="4">
    <source>
        <dbReference type="ARBA" id="ARBA00022643"/>
    </source>
</evidence>
<evidence type="ECO:0000256" key="2">
    <source>
        <dbReference type="ARBA" id="ARBA00022553"/>
    </source>
</evidence>
<dbReference type="PANTHER" id="PTHR36118">
    <property type="entry name" value="ION-TRANSLOCATING OXIDOREDUCTASE COMPLEX SUBUNIT G"/>
    <property type="match status" value="1"/>
</dbReference>
<feature type="domain" description="FMN-binding" evidence="7">
    <location>
        <begin position="93"/>
        <end position="181"/>
    </location>
</feature>
<comment type="subunit">
    <text evidence="6">The complex is composed of six subunits: RnfA, RnfB, RnfC, RnfD, RnfE and RnfG.</text>
</comment>
<evidence type="ECO:0000256" key="3">
    <source>
        <dbReference type="ARBA" id="ARBA00022630"/>
    </source>
</evidence>
<dbReference type="InterPro" id="IPR007329">
    <property type="entry name" value="FMN-bd"/>
</dbReference>
<keyword evidence="4 6" id="KW-0288">FMN</keyword>
<keyword evidence="6" id="KW-1133">Transmembrane helix</keyword>
<keyword evidence="6" id="KW-0472">Membrane</keyword>
<keyword evidence="9" id="KW-1185">Reference proteome</keyword>
<dbReference type="Proteomes" id="UP000525298">
    <property type="component" value="Unassembled WGS sequence"/>
</dbReference>
<dbReference type="SMART" id="SM00900">
    <property type="entry name" value="FMN_bind"/>
    <property type="match status" value="1"/>
</dbReference>
<comment type="cofactor">
    <cofactor evidence="6">
        <name>FMN</name>
        <dbReference type="ChEBI" id="CHEBI:58210"/>
    </cofactor>
</comment>
<keyword evidence="6" id="KW-1278">Translocase</keyword>
<evidence type="ECO:0000259" key="7">
    <source>
        <dbReference type="SMART" id="SM00900"/>
    </source>
</evidence>
<dbReference type="PIRSF" id="PIRSF006091">
    <property type="entry name" value="E_trnsport_RnfG"/>
    <property type="match status" value="1"/>
</dbReference>
<keyword evidence="6" id="KW-0812">Transmembrane</keyword>
<dbReference type="GO" id="GO:0010181">
    <property type="term" value="F:FMN binding"/>
    <property type="evidence" value="ECO:0007669"/>
    <property type="project" value="InterPro"/>
</dbReference>
<dbReference type="GO" id="GO:0022900">
    <property type="term" value="P:electron transport chain"/>
    <property type="evidence" value="ECO:0007669"/>
    <property type="project" value="UniProtKB-UniRule"/>
</dbReference>
<keyword evidence="2 6" id="KW-0597">Phosphoprotein</keyword>
<comment type="caution">
    <text evidence="8">The sequence shown here is derived from an EMBL/GenBank/DDBJ whole genome shotgun (WGS) entry which is preliminary data.</text>
</comment>
<dbReference type="PANTHER" id="PTHR36118:SF1">
    <property type="entry name" value="ION-TRANSLOCATING OXIDOREDUCTASE COMPLEX SUBUNIT G"/>
    <property type="match status" value="1"/>
</dbReference>
<comment type="similarity">
    <text evidence="6">Belongs to the RnfG family.</text>
</comment>
<dbReference type="EMBL" id="JACDUS010000003">
    <property type="protein sequence ID" value="MBA2881145.1"/>
    <property type="molecule type" value="Genomic_DNA"/>
</dbReference>
<evidence type="ECO:0000256" key="5">
    <source>
        <dbReference type="ARBA" id="ARBA00022982"/>
    </source>
</evidence>
<evidence type="ECO:0000256" key="6">
    <source>
        <dbReference type="HAMAP-Rule" id="MF_00479"/>
    </source>
</evidence>
<accession>A0A7W0C8I5</accession>
<comment type="function">
    <text evidence="6">Part of a membrane-bound complex that couples electron transfer with translocation of ions across the membrane.</text>
</comment>
<evidence type="ECO:0000313" key="9">
    <source>
        <dbReference type="Proteomes" id="UP000525298"/>
    </source>
</evidence>
<dbReference type="GO" id="GO:0009055">
    <property type="term" value="F:electron transfer activity"/>
    <property type="evidence" value="ECO:0007669"/>
    <property type="project" value="InterPro"/>
</dbReference>
<evidence type="ECO:0000313" key="8">
    <source>
        <dbReference type="EMBL" id="MBA2881145.1"/>
    </source>
</evidence>
<gene>
    <name evidence="6" type="primary">rnfG</name>
    <name evidence="8" type="ORF">HNR65_001471</name>
</gene>
<evidence type="ECO:0000256" key="1">
    <source>
        <dbReference type="ARBA" id="ARBA00022448"/>
    </source>
</evidence>
<keyword evidence="5 6" id="KW-0249">Electron transport</keyword>
<keyword evidence="3 6" id="KW-0285">Flavoprotein</keyword>
<reference evidence="8 9" key="1">
    <citation type="submission" date="2020-07" db="EMBL/GenBank/DDBJ databases">
        <title>Genomic Encyclopedia of Type Strains, Phase IV (KMG-IV): sequencing the most valuable type-strain genomes for metagenomic binning, comparative biology and taxonomic classification.</title>
        <authorList>
            <person name="Goeker M."/>
        </authorList>
    </citation>
    <scope>NUCLEOTIDE SEQUENCE [LARGE SCALE GENOMIC DNA]</scope>
    <source>
        <strain evidence="8 9">DSM 17721</strain>
    </source>
</reference>
<sequence>MRDMIKMVVVLVVLSSLSGGVLGALKNATEERIDNQVLKFVKGPAIENILKDAGNDPVADRFSLTVGEEEKNFFVGIYDGNPRAVAFETFASGFGGDMGVMVAVDVETDEIIGISVTTHNETPGIGATIETNADFKKQFNGKPIIGDHNVKDDGGEITAMSGATVTSKAACKAVSRAGDIYEQLKSRIRDQVKNFTG</sequence>
<dbReference type="AlphaFoldDB" id="A0A7W0C8I5"/>
<protein>
    <recommendedName>
        <fullName evidence="6">Ion-translocating oxidoreductase complex subunit G</fullName>
        <ecNumber evidence="6">7.-.-.-</ecNumber>
    </recommendedName>
    <alternativeName>
        <fullName evidence="6">Rnf electron transport complex subunit G</fullName>
    </alternativeName>
</protein>
<organism evidence="8 9">
    <name type="scientific">Desulfosalsimonas propionicica</name>
    <dbReference type="NCBI Taxonomy" id="332175"/>
    <lineage>
        <taxon>Bacteria</taxon>
        <taxon>Pseudomonadati</taxon>
        <taxon>Thermodesulfobacteriota</taxon>
        <taxon>Desulfobacteria</taxon>
        <taxon>Desulfobacterales</taxon>
        <taxon>Desulfosalsimonadaceae</taxon>
        <taxon>Desulfosalsimonas</taxon>
    </lineage>
</organism>
<comment type="subcellular location">
    <subcellularLocation>
        <location evidence="6">Cell membrane</location>
        <topology evidence="6">Single-pass membrane protein</topology>
    </subcellularLocation>
</comment>
<name>A0A7W0C8I5_9BACT</name>
<dbReference type="NCBIfam" id="TIGR01947">
    <property type="entry name" value="rnfG"/>
    <property type="match status" value="1"/>
</dbReference>
<dbReference type="InterPro" id="IPR010209">
    <property type="entry name" value="Ion_transpt_RnfG/RsxG"/>
</dbReference>
<dbReference type="HAMAP" id="MF_00479">
    <property type="entry name" value="RsxG_RnfG"/>
    <property type="match status" value="1"/>
</dbReference>
<keyword evidence="6" id="KW-1003">Cell membrane</keyword>
<dbReference type="EC" id="7.-.-.-" evidence="6"/>
<proteinExistence type="inferred from homology"/>
<keyword evidence="1 6" id="KW-0813">Transport</keyword>